<proteinExistence type="predicted"/>
<comment type="caution">
    <text evidence="1">The sequence shown here is derived from an EMBL/GenBank/DDBJ whole genome shotgun (WGS) entry which is preliminary data.</text>
</comment>
<protein>
    <submittedName>
        <fullName evidence="1">Uncharacterized protein</fullName>
    </submittedName>
</protein>
<dbReference type="EMBL" id="JBEPMA010000001">
    <property type="protein sequence ID" value="MET3616750.1"/>
    <property type="molecule type" value="Genomic_DNA"/>
</dbReference>
<evidence type="ECO:0000313" key="1">
    <source>
        <dbReference type="EMBL" id="MET3616750.1"/>
    </source>
</evidence>
<reference evidence="1 2" key="1">
    <citation type="submission" date="2024-06" db="EMBL/GenBank/DDBJ databases">
        <title>Genomic Encyclopedia of Type Strains, Phase IV (KMG-IV): sequencing the most valuable type-strain genomes for metagenomic binning, comparative biology and taxonomic classification.</title>
        <authorList>
            <person name="Goeker M."/>
        </authorList>
    </citation>
    <scope>NUCLEOTIDE SEQUENCE [LARGE SCALE GENOMIC DNA]</scope>
    <source>
        <strain evidence="1 2">DSM 21460</strain>
    </source>
</reference>
<evidence type="ECO:0000313" key="2">
    <source>
        <dbReference type="Proteomes" id="UP001549162"/>
    </source>
</evidence>
<sequence length="112" mass="13398">MIFKVERTSEWSDDIQPIKEAYQGSCIETECYLLPSFEAFDERHNCNFKAKGTNHRVLPDKTIVRDVEVNCYLVEINTLEDLMKLQEKYGDIIIRYSSYEYPILEIYDTWRE</sequence>
<dbReference type="RefSeq" id="WP_354366748.1">
    <property type="nucleotide sequence ID" value="NZ_JBEPMA010000001.1"/>
</dbReference>
<organism evidence="1 2">
    <name type="scientific">Peptoniphilus olsenii</name>
    <dbReference type="NCBI Taxonomy" id="411570"/>
    <lineage>
        <taxon>Bacteria</taxon>
        <taxon>Bacillati</taxon>
        <taxon>Bacillota</taxon>
        <taxon>Tissierellia</taxon>
        <taxon>Tissierellales</taxon>
        <taxon>Peptoniphilaceae</taxon>
        <taxon>Peptoniphilus</taxon>
    </lineage>
</organism>
<dbReference type="Proteomes" id="UP001549162">
    <property type="component" value="Unassembled WGS sequence"/>
</dbReference>
<keyword evidence="2" id="KW-1185">Reference proteome</keyword>
<name>A0ABV2J7K2_9FIRM</name>
<gene>
    <name evidence="1" type="ORF">ABID14_000370</name>
</gene>
<accession>A0ABV2J7K2</accession>